<accession>A0A4Q2DKA3</accession>
<organism evidence="2 3">
    <name type="scientific">Candolleomyces aberdarensis</name>
    <dbReference type="NCBI Taxonomy" id="2316362"/>
    <lineage>
        <taxon>Eukaryota</taxon>
        <taxon>Fungi</taxon>
        <taxon>Dikarya</taxon>
        <taxon>Basidiomycota</taxon>
        <taxon>Agaricomycotina</taxon>
        <taxon>Agaricomycetes</taxon>
        <taxon>Agaricomycetidae</taxon>
        <taxon>Agaricales</taxon>
        <taxon>Agaricineae</taxon>
        <taxon>Psathyrellaceae</taxon>
        <taxon>Candolleomyces</taxon>
    </lineage>
</organism>
<gene>
    <name evidence="2" type="ORF">EST38_g5478</name>
</gene>
<dbReference type="GO" id="GO:0047661">
    <property type="term" value="F:amino-acid racemase activity"/>
    <property type="evidence" value="ECO:0007669"/>
    <property type="project" value="InterPro"/>
</dbReference>
<dbReference type="EMBL" id="SDEE01000152">
    <property type="protein sequence ID" value="RXW20373.1"/>
    <property type="molecule type" value="Genomic_DNA"/>
</dbReference>
<comment type="caution">
    <text evidence="2">The sequence shown here is derived from an EMBL/GenBank/DDBJ whole genome shotgun (WGS) entry which is preliminary data.</text>
</comment>
<evidence type="ECO:0008006" key="4">
    <source>
        <dbReference type="Google" id="ProtNLM"/>
    </source>
</evidence>
<dbReference type="Proteomes" id="UP000290288">
    <property type="component" value="Unassembled WGS sequence"/>
</dbReference>
<name>A0A4Q2DKA3_9AGAR</name>
<evidence type="ECO:0000313" key="2">
    <source>
        <dbReference type="EMBL" id="RXW20373.1"/>
    </source>
</evidence>
<dbReference type="InterPro" id="IPR053714">
    <property type="entry name" value="Iso_Racemase_Enz_sf"/>
</dbReference>
<dbReference type="AlphaFoldDB" id="A0A4Q2DKA3"/>
<dbReference type="PANTHER" id="PTHR28047">
    <property type="entry name" value="PROTEIN DCG1"/>
    <property type="match status" value="1"/>
</dbReference>
<dbReference type="OrthoDB" id="412018at2759"/>
<dbReference type="STRING" id="2316362.A0A4Q2DKA3"/>
<evidence type="ECO:0000256" key="1">
    <source>
        <dbReference type="ARBA" id="ARBA00038414"/>
    </source>
</evidence>
<evidence type="ECO:0000313" key="3">
    <source>
        <dbReference type="Proteomes" id="UP000290288"/>
    </source>
</evidence>
<dbReference type="PANTHER" id="PTHR28047:SF5">
    <property type="entry name" value="PROTEIN DCG1"/>
    <property type="match status" value="1"/>
</dbReference>
<dbReference type="InterPro" id="IPR015942">
    <property type="entry name" value="Asp/Glu/hydantoin_racemase"/>
</dbReference>
<protein>
    <recommendedName>
        <fullName evidence="4">Asp/Glu/hydantoin racemase</fullName>
    </recommendedName>
</protein>
<dbReference type="InterPro" id="IPR052186">
    <property type="entry name" value="Hydantoin_racemase-like"/>
</dbReference>
<sequence length="245" mass="26170">MADQEQAKLLIINPNTTQSMTQGLRDALIPLTPPGTHLTFYTAPAELGASPAISDISTGIQSAQACAKDIIYEKKLLDVYDGFLVCCFSDHPLTHALREHTKKPVVGILESSIVHALFVGHRFGIITTGTGYGYIYHKDVKNFLGATSDRFAGLLTTGVGVVELREGDKETVERKIKETSVKMVGEKGADVILLGCAGMAGMEELVKGAVRDAKLGDVKVVDGAKAGVEFLAGLARLDKASQKKQ</sequence>
<reference evidence="2 3" key="1">
    <citation type="submission" date="2019-01" db="EMBL/GenBank/DDBJ databases">
        <title>Draft genome sequence of Psathyrella aberdarensis IHI B618.</title>
        <authorList>
            <person name="Buettner E."/>
            <person name="Kellner H."/>
        </authorList>
    </citation>
    <scope>NUCLEOTIDE SEQUENCE [LARGE SCALE GENOMIC DNA]</scope>
    <source>
        <strain evidence="2 3">IHI B618</strain>
    </source>
</reference>
<dbReference type="Pfam" id="PF01177">
    <property type="entry name" value="Asp_Glu_race"/>
    <property type="match status" value="1"/>
</dbReference>
<dbReference type="Gene3D" id="3.40.50.12500">
    <property type="match status" value="1"/>
</dbReference>
<comment type="similarity">
    <text evidence="1">Belongs to the HyuE racemase family.</text>
</comment>
<proteinExistence type="inferred from homology"/>
<keyword evidence="3" id="KW-1185">Reference proteome</keyword>